<proteinExistence type="predicted"/>
<reference evidence="3" key="1">
    <citation type="journal article" date="2019" name="Int. J. Syst. Evol. Microbiol.">
        <title>The Global Catalogue of Microorganisms (GCM) 10K type strain sequencing project: providing services to taxonomists for standard genome sequencing and annotation.</title>
        <authorList>
            <consortium name="The Broad Institute Genomics Platform"/>
            <consortium name="The Broad Institute Genome Sequencing Center for Infectious Disease"/>
            <person name="Wu L."/>
            <person name="Ma J."/>
        </authorList>
    </citation>
    <scope>NUCLEOTIDE SEQUENCE [LARGE SCALE GENOMIC DNA]</scope>
    <source>
        <strain evidence="3">JCM 3369</strain>
    </source>
</reference>
<keyword evidence="3" id="KW-1185">Reference proteome</keyword>
<dbReference type="EMBL" id="JBHSXS010000004">
    <property type="protein sequence ID" value="MFC6880263.1"/>
    <property type="molecule type" value="Genomic_DNA"/>
</dbReference>
<accession>A0ABW2CEQ7</accession>
<keyword evidence="1" id="KW-0732">Signal</keyword>
<comment type="caution">
    <text evidence="2">The sequence shown here is derived from an EMBL/GenBank/DDBJ whole genome shotgun (WGS) entry which is preliminary data.</text>
</comment>
<evidence type="ECO:0000313" key="2">
    <source>
        <dbReference type="EMBL" id="MFC6880263.1"/>
    </source>
</evidence>
<evidence type="ECO:0008006" key="4">
    <source>
        <dbReference type="Google" id="ProtNLM"/>
    </source>
</evidence>
<organism evidence="2 3">
    <name type="scientific">Actinomadura yumaensis</name>
    <dbReference type="NCBI Taxonomy" id="111807"/>
    <lineage>
        <taxon>Bacteria</taxon>
        <taxon>Bacillati</taxon>
        <taxon>Actinomycetota</taxon>
        <taxon>Actinomycetes</taxon>
        <taxon>Streptosporangiales</taxon>
        <taxon>Thermomonosporaceae</taxon>
        <taxon>Actinomadura</taxon>
    </lineage>
</organism>
<feature type="signal peptide" evidence="1">
    <location>
        <begin position="1"/>
        <end position="26"/>
    </location>
</feature>
<name>A0ABW2CEQ7_9ACTN</name>
<dbReference type="RefSeq" id="WP_160820746.1">
    <property type="nucleotide sequence ID" value="NZ_JBHSXE010000001.1"/>
</dbReference>
<protein>
    <recommendedName>
        <fullName evidence="4">Secreted protein</fullName>
    </recommendedName>
</protein>
<feature type="chain" id="PRO_5047029522" description="Secreted protein" evidence="1">
    <location>
        <begin position="27"/>
        <end position="103"/>
    </location>
</feature>
<evidence type="ECO:0000256" key="1">
    <source>
        <dbReference type="SAM" id="SignalP"/>
    </source>
</evidence>
<evidence type="ECO:0000313" key="3">
    <source>
        <dbReference type="Proteomes" id="UP001596380"/>
    </source>
</evidence>
<gene>
    <name evidence="2" type="ORF">ACFQKB_10865</name>
</gene>
<dbReference type="Proteomes" id="UP001596380">
    <property type="component" value="Unassembled WGS sequence"/>
</dbReference>
<sequence>MLKTRSWAAITAAAAAVALTAVPASAADQEGRIYCTSGFRVGHTDFSFSADGCEPSVTDYNSRFFVETLYFNLTWNHHVRVTCEPPAVATSPSSWEAYSCNFG</sequence>